<organism evidence="6 7">
    <name type="scientific">Micropruina glycogenica</name>
    <dbReference type="NCBI Taxonomy" id="75385"/>
    <lineage>
        <taxon>Bacteria</taxon>
        <taxon>Bacillati</taxon>
        <taxon>Actinomycetota</taxon>
        <taxon>Actinomycetes</taxon>
        <taxon>Propionibacteriales</taxon>
        <taxon>Nocardioidaceae</taxon>
        <taxon>Micropruina</taxon>
    </lineage>
</organism>
<dbReference type="Gene3D" id="1.10.10.10">
    <property type="entry name" value="Winged helix-like DNA-binding domain superfamily/Winged helix DNA-binding domain"/>
    <property type="match status" value="1"/>
</dbReference>
<dbReference type="GO" id="GO:0003677">
    <property type="term" value="F:DNA binding"/>
    <property type="evidence" value="ECO:0007669"/>
    <property type="project" value="UniProtKB-KW"/>
</dbReference>
<evidence type="ECO:0000313" key="7">
    <source>
        <dbReference type="Proteomes" id="UP000238164"/>
    </source>
</evidence>
<sequence length="142" mass="15883">MDGSTVAAQDRDDEGLGHQHPVDPERVAAARRRQLSVDDASRLTALLGLLADPVRVRILYALDSVEELCVGDLVMALNSTQDAVGYGLRMLRTAGLVTNRRAGRTVYYRLADEFPEPLREHCLRRLVQLTRRRDGEELVTDD</sequence>
<dbReference type="InterPro" id="IPR011991">
    <property type="entry name" value="ArsR-like_HTH"/>
</dbReference>
<dbReference type="PANTHER" id="PTHR43132:SF6">
    <property type="entry name" value="HTH-TYPE TRANSCRIPTIONAL REPRESSOR CZRA"/>
    <property type="match status" value="1"/>
</dbReference>
<keyword evidence="7" id="KW-1185">Reference proteome</keyword>
<dbReference type="InterPro" id="IPR001845">
    <property type="entry name" value="HTH_ArsR_DNA-bd_dom"/>
</dbReference>
<accession>A0A2N9JED6</accession>
<keyword evidence="1" id="KW-0805">Transcription regulation</keyword>
<evidence type="ECO:0000256" key="2">
    <source>
        <dbReference type="ARBA" id="ARBA00023125"/>
    </source>
</evidence>
<dbReference type="KEGG" id="mgg:MPLG2_0884"/>
<dbReference type="InterPro" id="IPR051011">
    <property type="entry name" value="Metal_resp_trans_reg"/>
</dbReference>
<evidence type="ECO:0000256" key="1">
    <source>
        <dbReference type="ARBA" id="ARBA00023015"/>
    </source>
</evidence>
<reference evidence="6 7" key="1">
    <citation type="submission" date="2018-02" db="EMBL/GenBank/DDBJ databases">
        <authorList>
            <person name="Cohen D.B."/>
            <person name="Kent A.D."/>
        </authorList>
    </citation>
    <scope>NUCLEOTIDE SEQUENCE [LARGE SCALE GENOMIC DNA]</scope>
    <source>
        <strain evidence="6">1</strain>
    </source>
</reference>
<dbReference type="Proteomes" id="UP000238164">
    <property type="component" value="Chromosome 1"/>
</dbReference>
<evidence type="ECO:0000313" key="6">
    <source>
        <dbReference type="EMBL" id="SPD85920.1"/>
    </source>
</evidence>
<feature type="region of interest" description="Disordered" evidence="4">
    <location>
        <begin position="1"/>
        <end position="24"/>
    </location>
</feature>
<gene>
    <name evidence="6" type="ORF">MPLG2_0884</name>
</gene>
<dbReference type="Pfam" id="PF01022">
    <property type="entry name" value="HTH_5"/>
    <property type="match status" value="1"/>
</dbReference>
<protein>
    <submittedName>
        <fullName evidence="6">ArsR family transcriptional regulator</fullName>
    </submittedName>
</protein>
<dbReference type="OrthoDB" id="3401849at2"/>
<feature type="compositionally biased region" description="Basic and acidic residues" evidence="4">
    <location>
        <begin position="14"/>
        <end position="24"/>
    </location>
</feature>
<dbReference type="PANTHER" id="PTHR43132">
    <property type="entry name" value="ARSENICAL RESISTANCE OPERON REPRESSOR ARSR-RELATED"/>
    <property type="match status" value="1"/>
</dbReference>
<evidence type="ECO:0000256" key="4">
    <source>
        <dbReference type="SAM" id="MobiDB-lite"/>
    </source>
</evidence>
<dbReference type="GO" id="GO:0003700">
    <property type="term" value="F:DNA-binding transcription factor activity"/>
    <property type="evidence" value="ECO:0007669"/>
    <property type="project" value="InterPro"/>
</dbReference>
<dbReference type="EMBL" id="LT985188">
    <property type="protein sequence ID" value="SPD85920.1"/>
    <property type="molecule type" value="Genomic_DNA"/>
</dbReference>
<evidence type="ECO:0000256" key="3">
    <source>
        <dbReference type="ARBA" id="ARBA00023163"/>
    </source>
</evidence>
<dbReference type="InterPro" id="IPR036388">
    <property type="entry name" value="WH-like_DNA-bd_sf"/>
</dbReference>
<name>A0A2N9JED6_9ACTN</name>
<dbReference type="CDD" id="cd00090">
    <property type="entry name" value="HTH_ARSR"/>
    <property type="match status" value="1"/>
</dbReference>
<dbReference type="SUPFAM" id="SSF46785">
    <property type="entry name" value="Winged helix' DNA-binding domain"/>
    <property type="match status" value="1"/>
</dbReference>
<evidence type="ECO:0000259" key="5">
    <source>
        <dbReference type="PROSITE" id="PS50987"/>
    </source>
</evidence>
<keyword evidence="2" id="KW-0238">DNA-binding</keyword>
<proteinExistence type="predicted"/>
<feature type="domain" description="HTH arsR-type" evidence="5">
    <location>
        <begin position="35"/>
        <end position="130"/>
    </location>
</feature>
<dbReference type="AlphaFoldDB" id="A0A2N9JED6"/>
<dbReference type="InterPro" id="IPR036390">
    <property type="entry name" value="WH_DNA-bd_sf"/>
</dbReference>
<dbReference type="PRINTS" id="PR00778">
    <property type="entry name" value="HTHARSR"/>
</dbReference>
<dbReference type="SMART" id="SM00418">
    <property type="entry name" value="HTH_ARSR"/>
    <property type="match status" value="1"/>
</dbReference>
<dbReference type="NCBIfam" id="NF033788">
    <property type="entry name" value="HTH_metalloreg"/>
    <property type="match status" value="1"/>
</dbReference>
<keyword evidence="3" id="KW-0804">Transcription</keyword>
<dbReference type="PROSITE" id="PS50987">
    <property type="entry name" value="HTH_ARSR_2"/>
    <property type="match status" value="1"/>
</dbReference>
<dbReference type="RefSeq" id="WP_105185044.1">
    <property type="nucleotide sequence ID" value="NZ_BAAAGO010000041.1"/>
</dbReference>